<accession>A0A3B1A4F2</accession>
<name>A0A3B1A4F2_9ZZZZ</name>
<evidence type="ECO:0008006" key="2">
    <source>
        <dbReference type="Google" id="ProtNLM"/>
    </source>
</evidence>
<proteinExistence type="predicted"/>
<dbReference type="AlphaFoldDB" id="A0A3B1A4F2"/>
<sequence>MLRPLSILFITLFALLPAHAEENLQNVIDNILKAHGGTEIWHNTTAVTYLADTFSQSRHALGTTTRHYQYPDKFSISIDYPGGESERRQLSDGQVWDHGKQGSAPFAKATQLQAMRMLAPKLLLENRLNAKDLGTRKDDEGVTHHGVELTVDGLRIIIDSDAESGFILATWGIMEMMGQKMQFATFYHDYRVVEGRTVAFKEEHYAMGTYTRHTEIKEVKFSDTLPETLFKP</sequence>
<organism evidence="1">
    <name type="scientific">hydrothermal vent metagenome</name>
    <dbReference type="NCBI Taxonomy" id="652676"/>
    <lineage>
        <taxon>unclassified sequences</taxon>
        <taxon>metagenomes</taxon>
        <taxon>ecological metagenomes</taxon>
    </lineage>
</organism>
<protein>
    <recommendedName>
        <fullName evidence="2">Outer membrane lipoprotein-sorting protein</fullName>
    </recommendedName>
</protein>
<reference evidence="1" key="1">
    <citation type="submission" date="2018-06" db="EMBL/GenBank/DDBJ databases">
        <authorList>
            <person name="Zhirakovskaya E."/>
        </authorList>
    </citation>
    <scope>NUCLEOTIDE SEQUENCE</scope>
</reference>
<gene>
    <name evidence="1" type="ORF">MNBD_GAMMA18-1008</name>
</gene>
<dbReference type="EMBL" id="UOFP01000198">
    <property type="protein sequence ID" value="VAW87796.1"/>
    <property type="molecule type" value="Genomic_DNA"/>
</dbReference>
<evidence type="ECO:0000313" key="1">
    <source>
        <dbReference type="EMBL" id="VAW87796.1"/>
    </source>
</evidence>